<sequence>MIQADPASAKALLREEMRALRRGLRKDVPGAAEQAAANLPQSLLGRFAVVSGYHPLGGEIDPRPLMARLQAAGATLALPVTLDRDAPLIFRRYWPGEPVHPDAIGVPSPAPEAAEVRPDLVITPLVAFDRRGARMGQGGGFYDRTLAALRARGPVFALGLAYAGQEVARIPGEAHDQMLDAILTETGYIPARKDF</sequence>
<dbReference type="EMBL" id="CP073078">
    <property type="protein sequence ID" value="QUD86585.1"/>
    <property type="molecule type" value="Genomic_DNA"/>
</dbReference>
<keyword evidence="6" id="KW-0436">Ligase</keyword>
<keyword evidence="2 4" id="KW-0547">Nucleotide-binding</keyword>
<dbReference type="InterPro" id="IPR024185">
    <property type="entry name" value="FTHF_cligase-like_sf"/>
</dbReference>
<name>A0A975FWB2_9CAUL</name>
<keyword evidence="5" id="KW-0460">Magnesium</keyword>
<evidence type="ECO:0000313" key="7">
    <source>
        <dbReference type="Proteomes" id="UP000676409"/>
    </source>
</evidence>
<keyword evidence="5" id="KW-0479">Metal-binding</keyword>
<dbReference type="InterPro" id="IPR002698">
    <property type="entry name" value="FTHF_cligase"/>
</dbReference>
<evidence type="ECO:0000256" key="1">
    <source>
        <dbReference type="ARBA" id="ARBA00010638"/>
    </source>
</evidence>
<dbReference type="Proteomes" id="UP000676409">
    <property type="component" value="Chromosome"/>
</dbReference>
<feature type="binding site" evidence="4">
    <location>
        <position position="59"/>
    </location>
    <ligand>
        <name>substrate</name>
    </ligand>
</feature>
<dbReference type="NCBIfam" id="TIGR02727">
    <property type="entry name" value="MTHFS_bact"/>
    <property type="match status" value="1"/>
</dbReference>
<keyword evidence="3 4" id="KW-0067">ATP-binding</keyword>
<evidence type="ECO:0000256" key="5">
    <source>
        <dbReference type="RuleBase" id="RU361279"/>
    </source>
</evidence>
<feature type="binding site" evidence="4">
    <location>
        <begin position="10"/>
        <end position="14"/>
    </location>
    <ligand>
        <name>ATP</name>
        <dbReference type="ChEBI" id="CHEBI:30616"/>
    </ligand>
</feature>
<dbReference type="PANTHER" id="PTHR23407">
    <property type="entry name" value="ATPASE INHIBITOR/5-FORMYLTETRAHYDROFOLATE CYCLO-LIGASE"/>
    <property type="match status" value="1"/>
</dbReference>
<reference evidence="6" key="1">
    <citation type="submission" date="2021-04" db="EMBL/GenBank/DDBJ databases">
        <title>The complete genome sequence of Caulobacter sp. S6.</title>
        <authorList>
            <person name="Tang Y."/>
            <person name="Ouyang W."/>
            <person name="Liu Q."/>
            <person name="Huang B."/>
            <person name="Guo Z."/>
            <person name="Lei P."/>
        </authorList>
    </citation>
    <scope>NUCLEOTIDE SEQUENCE</scope>
    <source>
        <strain evidence="6">S6</strain>
    </source>
</reference>
<comment type="similarity">
    <text evidence="1 5">Belongs to the 5-formyltetrahydrofolate cyclo-ligase family.</text>
</comment>
<dbReference type="Pfam" id="PF01812">
    <property type="entry name" value="5-FTHF_cyc-lig"/>
    <property type="match status" value="1"/>
</dbReference>
<dbReference type="GO" id="GO:0005524">
    <property type="term" value="F:ATP binding"/>
    <property type="evidence" value="ECO:0007669"/>
    <property type="project" value="UniProtKB-KW"/>
</dbReference>
<proteinExistence type="inferred from homology"/>
<evidence type="ECO:0000256" key="2">
    <source>
        <dbReference type="ARBA" id="ARBA00022741"/>
    </source>
</evidence>
<dbReference type="Gene3D" id="3.40.50.10420">
    <property type="entry name" value="NagB/RpiA/CoA transferase-like"/>
    <property type="match status" value="1"/>
</dbReference>
<dbReference type="InterPro" id="IPR037171">
    <property type="entry name" value="NagB/RpiA_transferase-like"/>
</dbReference>
<dbReference type="PANTHER" id="PTHR23407:SF1">
    <property type="entry name" value="5-FORMYLTETRAHYDROFOLATE CYCLO-LIGASE"/>
    <property type="match status" value="1"/>
</dbReference>
<protein>
    <recommendedName>
        <fullName evidence="5">5-formyltetrahydrofolate cyclo-ligase</fullName>
        <ecNumber evidence="5">6.3.3.2</ecNumber>
    </recommendedName>
</protein>
<comment type="cofactor">
    <cofactor evidence="5">
        <name>Mg(2+)</name>
        <dbReference type="ChEBI" id="CHEBI:18420"/>
    </cofactor>
</comment>
<feature type="binding site" evidence="4">
    <location>
        <begin position="134"/>
        <end position="142"/>
    </location>
    <ligand>
        <name>ATP</name>
        <dbReference type="ChEBI" id="CHEBI:30616"/>
    </ligand>
</feature>
<dbReference type="GO" id="GO:0035999">
    <property type="term" value="P:tetrahydrofolate interconversion"/>
    <property type="evidence" value="ECO:0007669"/>
    <property type="project" value="TreeGrafter"/>
</dbReference>
<evidence type="ECO:0000256" key="4">
    <source>
        <dbReference type="PIRSR" id="PIRSR006806-1"/>
    </source>
</evidence>
<keyword evidence="7" id="KW-1185">Reference proteome</keyword>
<evidence type="ECO:0000256" key="3">
    <source>
        <dbReference type="ARBA" id="ARBA00022840"/>
    </source>
</evidence>
<organism evidence="6 7">
    <name type="scientific">Phenylobacterium montanum</name>
    <dbReference type="NCBI Taxonomy" id="2823693"/>
    <lineage>
        <taxon>Bacteria</taxon>
        <taxon>Pseudomonadati</taxon>
        <taxon>Pseudomonadota</taxon>
        <taxon>Alphaproteobacteria</taxon>
        <taxon>Caulobacterales</taxon>
        <taxon>Caulobacteraceae</taxon>
        <taxon>Phenylobacterium</taxon>
    </lineage>
</organism>
<dbReference type="GO" id="GO:0009396">
    <property type="term" value="P:folic acid-containing compound biosynthetic process"/>
    <property type="evidence" value="ECO:0007669"/>
    <property type="project" value="TreeGrafter"/>
</dbReference>
<dbReference type="EC" id="6.3.3.2" evidence="5"/>
<dbReference type="AlphaFoldDB" id="A0A975FWB2"/>
<dbReference type="KEGG" id="caul:KCG34_16025"/>
<evidence type="ECO:0000313" key="6">
    <source>
        <dbReference type="EMBL" id="QUD86585.1"/>
    </source>
</evidence>
<dbReference type="GO" id="GO:0030272">
    <property type="term" value="F:5-formyltetrahydrofolate cyclo-ligase activity"/>
    <property type="evidence" value="ECO:0007669"/>
    <property type="project" value="UniProtKB-EC"/>
</dbReference>
<dbReference type="GO" id="GO:0046872">
    <property type="term" value="F:metal ion binding"/>
    <property type="evidence" value="ECO:0007669"/>
    <property type="project" value="UniProtKB-KW"/>
</dbReference>
<comment type="catalytic activity">
    <reaction evidence="5">
        <text>(6S)-5-formyl-5,6,7,8-tetrahydrofolate + ATP = (6R)-5,10-methenyltetrahydrofolate + ADP + phosphate</text>
        <dbReference type="Rhea" id="RHEA:10488"/>
        <dbReference type="ChEBI" id="CHEBI:30616"/>
        <dbReference type="ChEBI" id="CHEBI:43474"/>
        <dbReference type="ChEBI" id="CHEBI:57455"/>
        <dbReference type="ChEBI" id="CHEBI:57457"/>
        <dbReference type="ChEBI" id="CHEBI:456216"/>
        <dbReference type="EC" id="6.3.3.2"/>
    </reaction>
</comment>
<dbReference type="SUPFAM" id="SSF100950">
    <property type="entry name" value="NagB/RpiA/CoA transferase-like"/>
    <property type="match status" value="1"/>
</dbReference>
<dbReference type="PIRSF" id="PIRSF006806">
    <property type="entry name" value="FTHF_cligase"/>
    <property type="match status" value="1"/>
</dbReference>
<dbReference type="RefSeq" id="WP_211936637.1">
    <property type="nucleotide sequence ID" value="NZ_CP073078.1"/>
</dbReference>
<accession>A0A975FWB2</accession>
<gene>
    <name evidence="6" type="ORF">KCG34_16025</name>
</gene>